<dbReference type="Gene3D" id="3.30.420.10">
    <property type="entry name" value="Ribonuclease H-like superfamily/Ribonuclease H"/>
    <property type="match status" value="1"/>
</dbReference>
<name>W5WCQ3_9PSEU</name>
<dbReference type="HOGENOM" id="CLU_1774991_0_0_11"/>
<keyword evidence="3" id="KW-1185">Reference proteome</keyword>
<reference evidence="2 3" key="1">
    <citation type="journal article" date="2014" name="BMC Genomics">
        <title>Complete genome sequence of producer of the glycopeptide antibiotic Aculeximycin Kutzneria albida DSM 43870T, a representative of minor genus of Pseudonocardiaceae.</title>
        <authorList>
            <person name="Rebets Y."/>
            <person name="Tokovenko B."/>
            <person name="Lushchyk I."/>
            <person name="Ruckert C."/>
            <person name="Zaburannyi N."/>
            <person name="Bechthold A."/>
            <person name="Kalinowski J."/>
            <person name="Luzhetskyy A."/>
        </authorList>
    </citation>
    <scope>NUCLEOTIDE SEQUENCE [LARGE SCALE GENOMIC DNA]</scope>
    <source>
        <strain evidence="2">DSM 43870</strain>
    </source>
</reference>
<evidence type="ECO:0000259" key="1">
    <source>
        <dbReference type="Pfam" id="PF13358"/>
    </source>
</evidence>
<feature type="domain" description="Tc1-like transposase DDE" evidence="1">
    <location>
        <begin position="2"/>
        <end position="61"/>
    </location>
</feature>
<gene>
    <name evidence="2" type="ORF">KALB_5270</name>
</gene>
<dbReference type="Proteomes" id="UP000019225">
    <property type="component" value="Chromosome"/>
</dbReference>
<dbReference type="AlphaFoldDB" id="W5WCQ3"/>
<dbReference type="STRING" id="1449976.KALB_5270"/>
<dbReference type="GO" id="GO:0003676">
    <property type="term" value="F:nucleic acid binding"/>
    <property type="evidence" value="ECO:0007669"/>
    <property type="project" value="InterPro"/>
</dbReference>
<sequence>MLDNLSTHTTPEVMAWLENNPHVRFHFAPKGSSWINQIETWFSIITRQSIRRGTFSSVKVLITQIRDSRGRKSPTEAAFLRTSWQSSTPHTATRHYRCRPRHAGAYTISLPPSRSVYGPAQQGDVWGVVQFGVVGPETSRQAPRPR</sequence>
<dbReference type="InterPro" id="IPR036397">
    <property type="entry name" value="RNaseH_sf"/>
</dbReference>
<dbReference type="Pfam" id="PF13358">
    <property type="entry name" value="DDE_3"/>
    <property type="match status" value="1"/>
</dbReference>
<dbReference type="InterPro" id="IPR038717">
    <property type="entry name" value="Tc1-like_DDE_dom"/>
</dbReference>
<proteinExistence type="predicted"/>
<organism evidence="2 3">
    <name type="scientific">Kutzneria albida DSM 43870</name>
    <dbReference type="NCBI Taxonomy" id="1449976"/>
    <lineage>
        <taxon>Bacteria</taxon>
        <taxon>Bacillati</taxon>
        <taxon>Actinomycetota</taxon>
        <taxon>Actinomycetes</taxon>
        <taxon>Pseudonocardiales</taxon>
        <taxon>Pseudonocardiaceae</taxon>
        <taxon>Kutzneria</taxon>
    </lineage>
</organism>
<dbReference type="eggNOG" id="COG3335">
    <property type="taxonomic scope" value="Bacteria"/>
</dbReference>
<protein>
    <recommendedName>
        <fullName evidence="1">Tc1-like transposase DDE domain-containing protein</fullName>
    </recommendedName>
</protein>
<dbReference type="KEGG" id="kal:KALB_5270"/>
<accession>W5WCQ3</accession>
<dbReference type="EMBL" id="CP007155">
    <property type="protein sequence ID" value="AHH98632.1"/>
    <property type="molecule type" value="Genomic_DNA"/>
</dbReference>
<evidence type="ECO:0000313" key="3">
    <source>
        <dbReference type="Proteomes" id="UP000019225"/>
    </source>
</evidence>
<dbReference type="PATRIC" id="fig|1449976.3.peg.5287"/>
<evidence type="ECO:0000313" key="2">
    <source>
        <dbReference type="EMBL" id="AHH98632.1"/>
    </source>
</evidence>